<dbReference type="OrthoDB" id="9778801at2"/>
<dbReference type="AlphaFoldDB" id="A0A5C5GKW9"/>
<name>A0A5C5GKW9_9RHOB</name>
<sequence length="252" mass="28567">MSARVDHIRGSTFHGRRGGTRNAFRYGIDYVLCDAEKPLRTPALFSRNGRNLFSLRDRDFGGPPGEGSGPEWVRRTLSDHGLEAPVRIELLAQPRVLGHLFNPVSFWLCRDEAGALRTVIAEVTNTFGDRHSYLCHREDRGVIGPTDRVRATKIFHVSPFQPVEGEYTFRFRIDPGEIDIVIDYRTGDGGVVATLTGARVPMTNRTILGACLRRPFGSRRVLALIHWQALRLWWKRAPYRPRPEPPAQDVSR</sequence>
<organism evidence="1 2">
    <name type="scientific">Pelagovum pacificum</name>
    <dbReference type="NCBI Taxonomy" id="2588711"/>
    <lineage>
        <taxon>Bacteria</taxon>
        <taxon>Pseudomonadati</taxon>
        <taxon>Pseudomonadota</taxon>
        <taxon>Alphaproteobacteria</taxon>
        <taxon>Rhodobacterales</taxon>
        <taxon>Paracoccaceae</taxon>
        <taxon>Pelagovum</taxon>
    </lineage>
</organism>
<dbReference type="InterPro" id="IPR010775">
    <property type="entry name" value="DUF1365"/>
</dbReference>
<evidence type="ECO:0000313" key="1">
    <source>
        <dbReference type="EMBL" id="TNY34379.1"/>
    </source>
</evidence>
<dbReference type="PANTHER" id="PTHR33973:SF4">
    <property type="entry name" value="OS07G0153300 PROTEIN"/>
    <property type="match status" value="1"/>
</dbReference>
<accession>A0A5C5GKW9</accession>
<proteinExistence type="predicted"/>
<dbReference type="Proteomes" id="UP000314011">
    <property type="component" value="Unassembled WGS sequence"/>
</dbReference>
<protein>
    <submittedName>
        <fullName evidence="1">DUF1365 domain-containing protein</fullName>
    </submittedName>
</protein>
<comment type="caution">
    <text evidence="1">The sequence shown here is derived from an EMBL/GenBank/DDBJ whole genome shotgun (WGS) entry which is preliminary data.</text>
</comment>
<dbReference type="PANTHER" id="PTHR33973">
    <property type="entry name" value="OS07G0153300 PROTEIN"/>
    <property type="match status" value="1"/>
</dbReference>
<evidence type="ECO:0000313" key="2">
    <source>
        <dbReference type="Proteomes" id="UP000314011"/>
    </source>
</evidence>
<dbReference type="EMBL" id="VFFF01000001">
    <property type="protein sequence ID" value="TNY34379.1"/>
    <property type="molecule type" value="Genomic_DNA"/>
</dbReference>
<dbReference type="Pfam" id="PF07103">
    <property type="entry name" value="DUF1365"/>
    <property type="match status" value="1"/>
</dbReference>
<gene>
    <name evidence="1" type="ORF">FHY64_10745</name>
</gene>
<reference evidence="1 2" key="1">
    <citation type="submission" date="2019-06" db="EMBL/GenBank/DDBJ databases">
        <title>Genome of new Rhodobacteraceae sp. SM1903.</title>
        <authorList>
            <person name="Ren X."/>
        </authorList>
    </citation>
    <scope>NUCLEOTIDE SEQUENCE [LARGE SCALE GENOMIC DNA]</scope>
    <source>
        <strain evidence="1 2">SM1903</strain>
    </source>
</reference>
<keyword evidence="2" id="KW-1185">Reference proteome</keyword>